<dbReference type="Proteomes" id="UP000319732">
    <property type="component" value="Unassembled WGS sequence"/>
</dbReference>
<feature type="signal peptide" evidence="1">
    <location>
        <begin position="1"/>
        <end position="22"/>
    </location>
</feature>
<comment type="caution">
    <text evidence="2">The sequence shown here is derived from an EMBL/GenBank/DDBJ whole genome shotgun (WGS) entry which is preliminary data.</text>
</comment>
<proteinExistence type="predicted"/>
<reference evidence="2 3" key="1">
    <citation type="submission" date="2019-06" db="EMBL/GenBank/DDBJ databases">
        <title>Whole genome sequence for Cellvibrionaceae sp. R142.</title>
        <authorList>
            <person name="Wang G."/>
        </authorList>
    </citation>
    <scope>NUCLEOTIDE SEQUENCE [LARGE SCALE GENOMIC DNA]</scope>
    <source>
        <strain evidence="2 3">R142</strain>
    </source>
</reference>
<accession>A0A545TAM1</accession>
<organism evidence="2 3">
    <name type="scientific">Exilibacterium tricleocarpae</name>
    <dbReference type="NCBI Taxonomy" id="2591008"/>
    <lineage>
        <taxon>Bacteria</taxon>
        <taxon>Pseudomonadati</taxon>
        <taxon>Pseudomonadota</taxon>
        <taxon>Gammaproteobacteria</taxon>
        <taxon>Cellvibrionales</taxon>
        <taxon>Cellvibrionaceae</taxon>
        <taxon>Exilibacterium</taxon>
    </lineage>
</organism>
<evidence type="ECO:0000313" key="2">
    <source>
        <dbReference type="EMBL" id="TQV74247.1"/>
    </source>
</evidence>
<keyword evidence="1" id="KW-0732">Signal</keyword>
<keyword evidence="3" id="KW-1185">Reference proteome</keyword>
<dbReference type="EMBL" id="VHSG01000017">
    <property type="protein sequence ID" value="TQV74247.1"/>
    <property type="molecule type" value="Genomic_DNA"/>
</dbReference>
<gene>
    <name evidence="2" type="ORF">FKG94_16725</name>
</gene>
<feature type="chain" id="PRO_5021974409" description="DUF1795 domain-containing protein" evidence="1">
    <location>
        <begin position="23"/>
        <end position="174"/>
    </location>
</feature>
<name>A0A545TAM1_9GAMM</name>
<evidence type="ECO:0008006" key="4">
    <source>
        <dbReference type="Google" id="ProtNLM"/>
    </source>
</evidence>
<evidence type="ECO:0000313" key="3">
    <source>
        <dbReference type="Proteomes" id="UP000319732"/>
    </source>
</evidence>
<dbReference type="RefSeq" id="WP_142905470.1">
    <property type="nucleotide sequence ID" value="NZ_ML660096.1"/>
</dbReference>
<evidence type="ECO:0000256" key="1">
    <source>
        <dbReference type="SAM" id="SignalP"/>
    </source>
</evidence>
<protein>
    <recommendedName>
        <fullName evidence="4">DUF1795 domain-containing protein</fullName>
    </recommendedName>
</protein>
<sequence length="174" mass="19965">MKLIYSLILTIMQILSISSAYSGAWSSKHHDISINYNENVWKIIEEHDAEEDVLVGFFDKSDGSSFLVRIEFEQDVHLAEDSLIEQVLSEGLYNSDPALQVLGRSEMLISNGSFYAVDYLFSNKKFGKQIVRHAFLKKKDHIIMLLFAWPSEMDMVQGKKFPAKHMVFIEGIQL</sequence>
<dbReference type="AlphaFoldDB" id="A0A545TAM1"/>